<keyword evidence="2" id="KW-1185">Reference proteome</keyword>
<accession>A0A1R3KJ81</accession>
<dbReference type="EMBL" id="AWUE01013405">
    <property type="protein sequence ID" value="OMP07109.1"/>
    <property type="molecule type" value="Genomic_DNA"/>
</dbReference>
<name>A0A1R3KJ81_9ROSI</name>
<dbReference type="Proteomes" id="UP000187203">
    <property type="component" value="Unassembled WGS sequence"/>
</dbReference>
<evidence type="ECO:0000313" key="2">
    <source>
        <dbReference type="Proteomes" id="UP000187203"/>
    </source>
</evidence>
<comment type="caution">
    <text evidence="1">The sequence shown here is derived from an EMBL/GenBank/DDBJ whole genome shotgun (WGS) entry which is preliminary data.</text>
</comment>
<organism evidence="1 2">
    <name type="scientific">Corchorus olitorius</name>
    <dbReference type="NCBI Taxonomy" id="93759"/>
    <lineage>
        <taxon>Eukaryota</taxon>
        <taxon>Viridiplantae</taxon>
        <taxon>Streptophyta</taxon>
        <taxon>Embryophyta</taxon>
        <taxon>Tracheophyta</taxon>
        <taxon>Spermatophyta</taxon>
        <taxon>Magnoliopsida</taxon>
        <taxon>eudicotyledons</taxon>
        <taxon>Gunneridae</taxon>
        <taxon>Pentapetalae</taxon>
        <taxon>rosids</taxon>
        <taxon>malvids</taxon>
        <taxon>Malvales</taxon>
        <taxon>Malvaceae</taxon>
        <taxon>Grewioideae</taxon>
        <taxon>Apeibeae</taxon>
        <taxon>Corchorus</taxon>
    </lineage>
</organism>
<protein>
    <submittedName>
        <fullName evidence="1">Uncharacterized protein</fullName>
    </submittedName>
</protein>
<sequence>MTPKPDHHTECVSLNCSNLARSPSHPSYRKPPHIASSIASPVKIVACVHVCGG</sequence>
<reference evidence="2" key="1">
    <citation type="submission" date="2013-09" db="EMBL/GenBank/DDBJ databases">
        <title>Corchorus olitorius genome sequencing.</title>
        <authorList>
            <person name="Alam M."/>
            <person name="Haque M.S."/>
            <person name="Islam M.S."/>
            <person name="Emdad E.M."/>
            <person name="Islam M.M."/>
            <person name="Ahmed B."/>
            <person name="Halim A."/>
            <person name="Hossen Q.M.M."/>
            <person name="Hossain M.Z."/>
            <person name="Ahmed R."/>
            <person name="Khan M.M."/>
            <person name="Islam R."/>
            <person name="Rashid M.M."/>
            <person name="Khan S.A."/>
            <person name="Rahman M.S."/>
            <person name="Alam M."/>
            <person name="Yahiya A.S."/>
            <person name="Khan M.S."/>
            <person name="Azam M.S."/>
            <person name="Haque T."/>
            <person name="Lashkar M.Z.H."/>
            <person name="Akhand A.I."/>
            <person name="Morshed G."/>
            <person name="Roy S."/>
            <person name="Uddin K.S."/>
            <person name="Rabeya T."/>
            <person name="Hossain A.S."/>
            <person name="Chowdhury A."/>
            <person name="Snigdha A.R."/>
            <person name="Mortoza M.S."/>
            <person name="Matin S.A."/>
            <person name="Hoque S.M.E."/>
            <person name="Islam M.K."/>
            <person name="Roy D.K."/>
            <person name="Haider R."/>
            <person name="Moosa M.M."/>
            <person name="Elias S.M."/>
            <person name="Hasan A.M."/>
            <person name="Jahan S."/>
            <person name="Shafiuddin M."/>
            <person name="Mahmood N."/>
            <person name="Shommy N.S."/>
        </authorList>
    </citation>
    <scope>NUCLEOTIDE SEQUENCE [LARGE SCALE GENOMIC DNA]</scope>
    <source>
        <strain evidence="2">cv. O-4</strain>
    </source>
</reference>
<evidence type="ECO:0000313" key="1">
    <source>
        <dbReference type="EMBL" id="OMP07109.1"/>
    </source>
</evidence>
<proteinExistence type="predicted"/>
<dbReference type="AlphaFoldDB" id="A0A1R3KJ81"/>
<gene>
    <name evidence="1" type="ORF">COLO4_07622</name>
</gene>